<feature type="transmembrane region" description="Helical" evidence="1">
    <location>
        <begin position="122"/>
        <end position="144"/>
    </location>
</feature>
<evidence type="ECO:0000313" key="3">
    <source>
        <dbReference type="EMBL" id="MDY0744054.1"/>
    </source>
</evidence>
<dbReference type="PANTHER" id="PTHR34978">
    <property type="entry name" value="POSSIBLE SENSOR-TRANSDUCER PROTEIN BLAR"/>
    <property type="match status" value="1"/>
</dbReference>
<dbReference type="InterPro" id="IPR008756">
    <property type="entry name" value="Peptidase_M56"/>
</dbReference>
<evidence type="ECO:0000313" key="4">
    <source>
        <dbReference type="Proteomes" id="UP001285263"/>
    </source>
</evidence>
<feature type="transmembrane region" description="Helical" evidence="1">
    <location>
        <begin position="47"/>
        <end position="67"/>
    </location>
</feature>
<dbReference type="EMBL" id="JAXCLA010000002">
    <property type="protein sequence ID" value="MDY0744054.1"/>
    <property type="molecule type" value="Genomic_DNA"/>
</dbReference>
<evidence type="ECO:0000259" key="2">
    <source>
        <dbReference type="Pfam" id="PF05569"/>
    </source>
</evidence>
<feature type="domain" description="Peptidase M56" evidence="2">
    <location>
        <begin position="33"/>
        <end position="310"/>
    </location>
</feature>
<sequence length="754" mass="80895">MLIDSLSSLLLNYLLHSSVLLGLALAAERTGLLRRLAPALQETVWRWALFGGLLTAALQPLLGAVPAKPASAPIVVSAPSNAQPATDDADKALPLLPAPQAQVAAESPVRTLKPWQLQATGALTALWLLGAGSGLALLLLRWLWLARLVRRMPLSGDGDLARFAADTAGGIGIRPPTLRSSARWTSPLLAPGRNICLPLWLDALSLPQREAVLAHELAHLLRRDPAWRLAGQALASIAWLQPLNHLALRRLDTLAELACDDWAARLSGDGRALAESLYFCAQQHQQNGHSAPTLATAMSGRQSPLLQRMRSLLEKDTTAMTPDSPVRTRSTRWLIAGGVLLAALILPAIVVRNVQAEGASMLSKLGRHLPSLGSSSVTRIETDEAGGRLKIQLDGTVQFTAAGDDILSLNGSLDIEDQRGGKTRHLAIRSDGKSALQRVFQRDGKTLSTLEADDRRWQAEVMAALIDAMDTPEQRVERLIQRGGVEAVLRYVEAPVHGDYPRRSTLEALLARGPLQPVTVDRVLAMTRTLGDDFDTRSALQALASSQTLSEAQQLAYLQAAGAIDSAFDRREALLALSSRLEGSSAVLQAWVTAVSTIHSDFDARTALEGLLEKTTLTPAHLDAALQAADSIGSDFDRRTALQAIAPRLDASHPAQYQAYAESAARVGGAFDRREALVTLLDQKGLDKNAYLAVLKAIEGIGSSFDLAEVLQATAEHMPADAALIARYRQLARGLSDVDRGRAERALDRLAPAA</sequence>
<protein>
    <submittedName>
        <fullName evidence="3">M56 family metallopeptidase</fullName>
    </submittedName>
</protein>
<dbReference type="PANTHER" id="PTHR34978:SF3">
    <property type="entry name" value="SLR0241 PROTEIN"/>
    <property type="match status" value="1"/>
</dbReference>
<dbReference type="Pfam" id="PF05569">
    <property type="entry name" value="Peptidase_M56"/>
    <property type="match status" value="1"/>
</dbReference>
<gene>
    <name evidence="3" type="ORF">SNE35_06040</name>
</gene>
<dbReference type="CDD" id="cd07341">
    <property type="entry name" value="M56_BlaR1_MecR1_like"/>
    <property type="match status" value="1"/>
</dbReference>
<accession>A0ABU5DD46</accession>
<dbReference type="InterPro" id="IPR052173">
    <property type="entry name" value="Beta-lactam_resp_regulator"/>
</dbReference>
<keyword evidence="1" id="KW-0812">Transmembrane</keyword>
<keyword evidence="1" id="KW-0472">Membrane</keyword>
<keyword evidence="4" id="KW-1185">Reference proteome</keyword>
<dbReference type="Proteomes" id="UP001285263">
    <property type="component" value="Unassembled WGS sequence"/>
</dbReference>
<name>A0ABU5DD46_9BURK</name>
<keyword evidence="1" id="KW-1133">Transmembrane helix</keyword>
<organism evidence="3 4">
    <name type="scientific">Roseateles agri</name>
    <dbReference type="NCBI Taxonomy" id="3098619"/>
    <lineage>
        <taxon>Bacteria</taxon>
        <taxon>Pseudomonadati</taxon>
        <taxon>Pseudomonadota</taxon>
        <taxon>Betaproteobacteria</taxon>
        <taxon>Burkholderiales</taxon>
        <taxon>Sphaerotilaceae</taxon>
        <taxon>Roseateles</taxon>
    </lineage>
</organism>
<reference evidence="3 4" key="1">
    <citation type="submission" date="2023-11" db="EMBL/GenBank/DDBJ databases">
        <title>Paucibacter sp. nov., isolated from fresh soil in Korea.</title>
        <authorList>
            <person name="Le N.T.T."/>
        </authorList>
    </citation>
    <scope>NUCLEOTIDE SEQUENCE [LARGE SCALE GENOMIC DNA]</scope>
    <source>
        <strain evidence="3 4">R3-3</strain>
    </source>
</reference>
<evidence type="ECO:0000256" key="1">
    <source>
        <dbReference type="SAM" id="Phobius"/>
    </source>
</evidence>
<feature type="transmembrane region" description="Helical" evidence="1">
    <location>
        <begin position="6"/>
        <end position="26"/>
    </location>
</feature>
<feature type="transmembrane region" description="Helical" evidence="1">
    <location>
        <begin position="333"/>
        <end position="351"/>
    </location>
</feature>
<dbReference type="RefSeq" id="WP_320421960.1">
    <property type="nucleotide sequence ID" value="NZ_JAXCLA010000002.1"/>
</dbReference>
<proteinExistence type="predicted"/>
<comment type="caution">
    <text evidence="3">The sequence shown here is derived from an EMBL/GenBank/DDBJ whole genome shotgun (WGS) entry which is preliminary data.</text>
</comment>